<dbReference type="AlphaFoldDB" id="A0A1M6EVL1"/>
<reference evidence="2 3" key="1">
    <citation type="submission" date="2016-11" db="EMBL/GenBank/DDBJ databases">
        <authorList>
            <person name="Jaros S."/>
            <person name="Januszkiewicz K."/>
            <person name="Wedrychowicz H."/>
        </authorList>
    </citation>
    <scope>NUCLEOTIDE SEQUENCE [LARGE SCALE GENOMIC DNA]</scope>
    <source>
        <strain evidence="2 3">DSM 18772</strain>
    </source>
</reference>
<dbReference type="OrthoDB" id="9779926at2"/>
<protein>
    <submittedName>
        <fullName evidence="2">MobA-like NTP transferase domain-containing protein</fullName>
    </submittedName>
</protein>
<dbReference type="GO" id="GO:0016740">
    <property type="term" value="F:transferase activity"/>
    <property type="evidence" value="ECO:0007669"/>
    <property type="project" value="UniProtKB-KW"/>
</dbReference>
<gene>
    <name evidence="2" type="ORF">SAMN02745181_1136</name>
</gene>
<accession>A0A1M6EVL1</accession>
<dbReference type="SUPFAM" id="SSF53448">
    <property type="entry name" value="Nucleotide-diphospho-sugar transferases"/>
    <property type="match status" value="1"/>
</dbReference>
<keyword evidence="3" id="KW-1185">Reference proteome</keyword>
<dbReference type="InterPro" id="IPR029044">
    <property type="entry name" value="Nucleotide-diphossugar_trans"/>
</dbReference>
<dbReference type="Pfam" id="PF00483">
    <property type="entry name" value="NTP_transferase"/>
    <property type="match status" value="1"/>
</dbReference>
<sequence length="304" mass="33900">MKPTLLVLAAGMGSRYGGLKQMDPMGPNGETVLDYSVYDAIRAGFGRVVFIIRHDFADEFKAQVGDKFADKIEVDYAYQDLNDLPEGFSLPEGRTKPWGTTHAIWAARDIMPTPFAVINADDFYGSDSFKQITSYFDATAKSTDGVDHYCMVGYKLQNTLSEHGSVNRGICSDENGFLKDVEEHTEIQVEEDGVCRGENLAGDRVEVSVDSIASMNFWGFPPSIMKDLEEHFIAFLKERGTEMKSECYIPTVVDEMLKSGKADCNILETSSSWFGVTYPEDKEMCVNSIRTLIDQGEYPANLWG</sequence>
<feature type="domain" description="Nucleotidyl transferase" evidence="1">
    <location>
        <begin position="6"/>
        <end position="143"/>
    </location>
</feature>
<organism evidence="2 3">
    <name type="scientific">Rubritalea squalenifaciens DSM 18772</name>
    <dbReference type="NCBI Taxonomy" id="1123071"/>
    <lineage>
        <taxon>Bacteria</taxon>
        <taxon>Pseudomonadati</taxon>
        <taxon>Verrucomicrobiota</taxon>
        <taxon>Verrucomicrobiia</taxon>
        <taxon>Verrucomicrobiales</taxon>
        <taxon>Rubritaleaceae</taxon>
        <taxon>Rubritalea</taxon>
    </lineage>
</organism>
<evidence type="ECO:0000259" key="1">
    <source>
        <dbReference type="Pfam" id="PF00483"/>
    </source>
</evidence>
<name>A0A1M6EVL1_9BACT</name>
<evidence type="ECO:0000313" key="3">
    <source>
        <dbReference type="Proteomes" id="UP000184510"/>
    </source>
</evidence>
<dbReference type="EMBL" id="FQYR01000002">
    <property type="protein sequence ID" value="SHI89446.1"/>
    <property type="molecule type" value="Genomic_DNA"/>
</dbReference>
<dbReference type="Gene3D" id="3.90.550.10">
    <property type="entry name" value="Spore Coat Polysaccharide Biosynthesis Protein SpsA, Chain A"/>
    <property type="match status" value="1"/>
</dbReference>
<keyword evidence="2" id="KW-0808">Transferase</keyword>
<dbReference type="RefSeq" id="WP_143158483.1">
    <property type="nucleotide sequence ID" value="NZ_FQYR01000002.1"/>
</dbReference>
<dbReference type="InParanoid" id="A0A1M6EVL1"/>
<evidence type="ECO:0000313" key="2">
    <source>
        <dbReference type="EMBL" id="SHI89446.1"/>
    </source>
</evidence>
<proteinExistence type="predicted"/>
<dbReference type="Proteomes" id="UP000184510">
    <property type="component" value="Unassembled WGS sequence"/>
</dbReference>
<dbReference type="STRING" id="1123071.SAMN02745181_1136"/>
<dbReference type="InterPro" id="IPR005835">
    <property type="entry name" value="NTP_transferase_dom"/>
</dbReference>